<dbReference type="AlphaFoldDB" id="A0A7J0G7K5"/>
<dbReference type="Proteomes" id="UP000585474">
    <property type="component" value="Unassembled WGS sequence"/>
</dbReference>
<feature type="region of interest" description="Disordered" evidence="1">
    <location>
        <begin position="132"/>
        <end position="184"/>
    </location>
</feature>
<feature type="compositionally biased region" description="Basic residues" evidence="1">
    <location>
        <begin position="137"/>
        <end position="148"/>
    </location>
</feature>
<evidence type="ECO:0000313" key="3">
    <source>
        <dbReference type="Proteomes" id="UP000585474"/>
    </source>
</evidence>
<keyword evidence="3" id="KW-1185">Reference proteome</keyword>
<protein>
    <submittedName>
        <fullName evidence="2">Uncharacterized protein</fullName>
    </submittedName>
</protein>
<evidence type="ECO:0000256" key="1">
    <source>
        <dbReference type="SAM" id="MobiDB-lite"/>
    </source>
</evidence>
<name>A0A7J0G7K5_9ERIC</name>
<comment type="caution">
    <text evidence="2">The sequence shown here is derived from an EMBL/GenBank/DDBJ whole genome shotgun (WGS) entry which is preliminary data.</text>
</comment>
<proteinExistence type="predicted"/>
<feature type="compositionally biased region" description="Polar residues" evidence="1">
    <location>
        <begin position="167"/>
        <end position="184"/>
    </location>
</feature>
<organism evidence="2 3">
    <name type="scientific">Actinidia rufa</name>
    <dbReference type="NCBI Taxonomy" id="165716"/>
    <lineage>
        <taxon>Eukaryota</taxon>
        <taxon>Viridiplantae</taxon>
        <taxon>Streptophyta</taxon>
        <taxon>Embryophyta</taxon>
        <taxon>Tracheophyta</taxon>
        <taxon>Spermatophyta</taxon>
        <taxon>Magnoliopsida</taxon>
        <taxon>eudicotyledons</taxon>
        <taxon>Gunneridae</taxon>
        <taxon>Pentapetalae</taxon>
        <taxon>asterids</taxon>
        <taxon>Ericales</taxon>
        <taxon>Actinidiaceae</taxon>
        <taxon>Actinidia</taxon>
    </lineage>
</organism>
<gene>
    <name evidence="2" type="ORF">Acr_18g0009550</name>
</gene>
<dbReference type="EMBL" id="BJWL01000018">
    <property type="protein sequence ID" value="GFZ06785.1"/>
    <property type="molecule type" value="Genomic_DNA"/>
</dbReference>
<evidence type="ECO:0000313" key="2">
    <source>
        <dbReference type="EMBL" id="GFZ06785.1"/>
    </source>
</evidence>
<reference evidence="2 3" key="1">
    <citation type="submission" date="2019-07" db="EMBL/GenBank/DDBJ databases">
        <title>De Novo Assembly of kiwifruit Actinidia rufa.</title>
        <authorList>
            <person name="Sugita-Konishi S."/>
            <person name="Sato K."/>
            <person name="Mori E."/>
            <person name="Abe Y."/>
            <person name="Kisaki G."/>
            <person name="Hamano K."/>
            <person name="Suezawa K."/>
            <person name="Otani M."/>
            <person name="Fukuda T."/>
            <person name="Manabe T."/>
            <person name="Gomi K."/>
            <person name="Tabuchi M."/>
            <person name="Akimitsu K."/>
            <person name="Kataoka I."/>
        </authorList>
    </citation>
    <scope>NUCLEOTIDE SEQUENCE [LARGE SCALE GENOMIC DNA]</scope>
    <source>
        <strain evidence="3">cv. Fuchu</strain>
    </source>
</reference>
<sequence>MFFNSLAVILKRFCSQQPIERAIDKETWPYQKWKKADDLASMSNVLQHQHQAMPTAYDMMMSLKEMLRDQNLAARLVAMRDLMNTTMVEGTPFFLNYNMNKFSCSMAELLKKLQAAEGLIKKPIVALVTEKCSTSKPKGKKKQKKVQKQKATPQAPHGSQGGVKRASISSTSSQGTRGYNVRFT</sequence>
<accession>A0A7J0G7K5</accession>
<dbReference type="OrthoDB" id="903879at2759"/>